<dbReference type="PANTHER" id="PTHR31005">
    <property type="entry name" value="DUF4139 DOMAIN-CONTAINING PROTEIN"/>
    <property type="match status" value="1"/>
</dbReference>
<feature type="coiled-coil region" evidence="1">
    <location>
        <begin position="73"/>
        <end position="107"/>
    </location>
</feature>
<protein>
    <recommendedName>
        <fullName evidence="6">Mucoidy inhibitor MuiA family protein</fullName>
    </recommendedName>
</protein>
<dbReference type="InterPro" id="IPR011935">
    <property type="entry name" value="CHP02231"/>
</dbReference>
<dbReference type="InterPro" id="IPR037291">
    <property type="entry name" value="DUF4139"/>
</dbReference>
<evidence type="ECO:0000313" key="5">
    <source>
        <dbReference type="Proteomes" id="UP000654345"/>
    </source>
</evidence>
<feature type="domain" description="DUF4139" evidence="2">
    <location>
        <begin position="202"/>
        <end position="532"/>
    </location>
</feature>
<evidence type="ECO:0000259" key="2">
    <source>
        <dbReference type="Pfam" id="PF13598"/>
    </source>
</evidence>
<evidence type="ECO:0008006" key="6">
    <source>
        <dbReference type="Google" id="ProtNLM"/>
    </source>
</evidence>
<organism evidence="4 5">
    <name type="scientific">Ktedonobacter robiniae</name>
    <dbReference type="NCBI Taxonomy" id="2778365"/>
    <lineage>
        <taxon>Bacteria</taxon>
        <taxon>Bacillati</taxon>
        <taxon>Chloroflexota</taxon>
        <taxon>Ktedonobacteria</taxon>
        <taxon>Ktedonobacterales</taxon>
        <taxon>Ktedonobacteraceae</taxon>
        <taxon>Ktedonobacter</taxon>
    </lineage>
</organism>
<dbReference type="Pfam" id="PF13600">
    <property type="entry name" value="DUF4140"/>
    <property type="match status" value="1"/>
</dbReference>
<gene>
    <name evidence="4" type="ORF">KSB_31790</name>
</gene>
<evidence type="ECO:0000259" key="3">
    <source>
        <dbReference type="Pfam" id="PF13600"/>
    </source>
</evidence>
<dbReference type="RefSeq" id="WP_201371381.1">
    <property type="nucleotide sequence ID" value="NZ_BNJG01000001.1"/>
</dbReference>
<keyword evidence="1" id="KW-0175">Coiled coil</keyword>
<dbReference type="InterPro" id="IPR025554">
    <property type="entry name" value="DUF4140"/>
</dbReference>
<dbReference type="EMBL" id="BNJG01000001">
    <property type="protein sequence ID" value="GHO54704.1"/>
    <property type="molecule type" value="Genomic_DNA"/>
</dbReference>
<evidence type="ECO:0000256" key="1">
    <source>
        <dbReference type="SAM" id="Coils"/>
    </source>
</evidence>
<evidence type="ECO:0000313" key="4">
    <source>
        <dbReference type="EMBL" id="GHO54704.1"/>
    </source>
</evidence>
<accession>A0ABQ3UPP3</accession>
<comment type="caution">
    <text evidence="4">The sequence shown here is derived from an EMBL/GenBank/DDBJ whole genome shotgun (WGS) entry which is preliminary data.</text>
</comment>
<dbReference type="Pfam" id="PF13598">
    <property type="entry name" value="DUF4139"/>
    <property type="match status" value="1"/>
</dbReference>
<proteinExistence type="predicted"/>
<keyword evidence="5" id="KW-1185">Reference proteome</keyword>
<reference evidence="4 5" key="1">
    <citation type="journal article" date="2021" name="Int. J. Syst. Evol. Microbiol.">
        <title>Reticulibacter mediterranei gen. nov., sp. nov., within the new family Reticulibacteraceae fam. nov., and Ktedonospora formicarum gen. nov., sp. nov., Ktedonobacter robiniae sp. nov., Dictyobacter formicarum sp. nov. and Dictyobacter arantiisoli sp. nov., belonging to the class Ktedonobacteria.</title>
        <authorList>
            <person name="Yabe S."/>
            <person name="Zheng Y."/>
            <person name="Wang C.M."/>
            <person name="Sakai Y."/>
            <person name="Abe K."/>
            <person name="Yokota A."/>
            <person name="Donadio S."/>
            <person name="Cavaletti L."/>
            <person name="Monciardini P."/>
        </authorList>
    </citation>
    <scope>NUCLEOTIDE SEQUENCE [LARGE SCALE GENOMIC DNA]</scope>
    <source>
        <strain evidence="4 5">SOSP1-30</strain>
    </source>
</reference>
<feature type="domain" description="DUF4140" evidence="3">
    <location>
        <begin position="13"/>
        <end position="109"/>
    </location>
</feature>
<sequence length="546" mass="61370">MPATDIQAPITEVTVYNDRALVTRAGTMHLAQGEHDVRINDLPPFLRESLRASGQGPQGMRILNVDITTAYHSVTTRDDLLKLEIEIDHLEQQAKLLKARQEALQDRRKWLRSLGEQATDFARGLARGQMKPQDCADFFRFASQQAQQDAEEALDLDVQVQRIQKEIQARRREYTQKQNSGTTDRLAAVVALEMPQEGDITLEISYMVMGASWQPQYDVRVQLNEDGNRGEVELTYLGVVTQRTDEDWSNVRLSLSTARPSLASVLPELKPWYINTFTPTPVYAARALKSQAMSAAGMSAHMENMDMPPPAPAAAPAAAMSQPAQMATASVENTGTAYVFRVARSVDIPSNGSPHKTTIALDRLPCTFDYVSAPSLEENVHLRATITNTTERVILPGTTHIFLKGEYVGTSQVKQTAHSERFKIFLGIDDSIKVERKLTERAVDKGVLLQNDLRRLTYGYRITISNFTSFPRQIVLRDHLPVPQHERVKIKALHVQPAPTEQTKLSLYTWQFTLPPSGEYKVEYRFLVEHPRDYTLIGLPPIDEPV</sequence>
<dbReference type="NCBIfam" id="TIGR02231">
    <property type="entry name" value="mucoidy inhibitor MuiA family protein"/>
    <property type="match status" value="1"/>
</dbReference>
<dbReference type="PANTHER" id="PTHR31005:SF8">
    <property type="entry name" value="DUF4139 DOMAIN-CONTAINING PROTEIN"/>
    <property type="match status" value="1"/>
</dbReference>
<name>A0ABQ3UPP3_9CHLR</name>
<dbReference type="Proteomes" id="UP000654345">
    <property type="component" value="Unassembled WGS sequence"/>
</dbReference>